<accession>A0A380MZ94</accession>
<organism evidence="1 2">
    <name type="scientific">Suttonella ornithocola</name>
    <dbReference type="NCBI Taxonomy" id="279832"/>
    <lineage>
        <taxon>Bacteria</taxon>
        <taxon>Pseudomonadati</taxon>
        <taxon>Pseudomonadota</taxon>
        <taxon>Gammaproteobacteria</taxon>
        <taxon>Cardiobacteriales</taxon>
        <taxon>Cardiobacteriaceae</taxon>
        <taxon>Suttonella</taxon>
    </lineage>
</organism>
<gene>
    <name evidence="1" type="ORF">NCTC13337_02018</name>
</gene>
<sequence length="88" mass="10153">MSAVISAKNNQIVVPYCRHRIFQYEGKNYLCTFPERLTKSLTLLYPEKNLGCLIRKAHTGEELSELEIKTLIEAKNTYFLTVNILSET</sequence>
<proteinExistence type="predicted"/>
<keyword evidence="2" id="KW-1185">Reference proteome</keyword>
<protein>
    <submittedName>
        <fullName evidence="1">Uncharacterized protein</fullName>
    </submittedName>
</protein>
<dbReference type="Proteomes" id="UP000254601">
    <property type="component" value="Unassembled WGS sequence"/>
</dbReference>
<dbReference type="AlphaFoldDB" id="A0A380MZ94"/>
<dbReference type="EMBL" id="UHIC01000001">
    <property type="protein sequence ID" value="SUO96787.1"/>
    <property type="molecule type" value="Genomic_DNA"/>
</dbReference>
<evidence type="ECO:0000313" key="2">
    <source>
        <dbReference type="Proteomes" id="UP000254601"/>
    </source>
</evidence>
<evidence type="ECO:0000313" key="1">
    <source>
        <dbReference type="EMBL" id="SUO96787.1"/>
    </source>
</evidence>
<reference evidence="1 2" key="1">
    <citation type="submission" date="2018-06" db="EMBL/GenBank/DDBJ databases">
        <authorList>
            <consortium name="Pathogen Informatics"/>
            <person name="Doyle S."/>
        </authorList>
    </citation>
    <scope>NUCLEOTIDE SEQUENCE [LARGE SCALE GENOMIC DNA]</scope>
    <source>
        <strain evidence="1 2">NCTC13337</strain>
    </source>
</reference>
<name>A0A380MZ94_9GAMM</name>